<dbReference type="Pfam" id="PF14103">
    <property type="entry name" value="DUF4276"/>
    <property type="match status" value="1"/>
</dbReference>
<dbReference type="EMBL" id="FMXO01000010">
    <property type="protein sequence ID" value="SDB40266.1"/>
    <property type="molecule type" value="Genomic_DNA"/>
</dbReference>
<protein>
    <recommendedName>
        <fullName evidence="3">DUF4276 family protein</fullName>
    </recommendedName>
</protein>
<sequence>MKELVFLVEEASAKAMLESLLPRLLPQGILHRCIAFDGKQDLEQQLVRRIRGYLNPQARFIVLRDQDSSPDCTVVKAQLQQLVFESGKSALVRIACRELESFYLADLVAVGQALGLFSLHKEQNRSKFRAPDYLGSPSKELARLTKYTYQKVGGSRDIGRYLDIDNTRSPSFKNLIRGIRRLAMELESMSR</sequence>
<evidence type="ECO:0000313" key="2">
    <source>
        <dbReference type="Proteomes" id="UP000198771"/>
    </source>
</evidence>
<evidence type="ECO:0008006" key="3">
    <source>
        <dbReference type="Google" id="ProtNLM"/>
    </source>
</evidence>
<keyword evidence="2" id="KW-1185">Reference proteome</keyword>
<dbReference type="Proteomes" id="UP000198771">
    <property type="component" value="Unassembled WGS sequence"/>
</dbReference>
<evidence type="ECO:0000313" key="1">
    <source>
        <dbReference type="EMBL" id="SDB40266.1"/>
    </source>
</evidence>
<dbReference type="InterPro" id="IPR025455">
    <property type="entry name" value="DUF4276"/>
</dbReference>
<dbReference type="OrthoDB" id="283783at2"/>
<organism evidence="1 2">
    <name type="scientific">Desulfonatronum thiosulfatophilum</name>
    <dbReference type="NCBI Taxonomy" id="617002"/>
    <lineage>
        <taxon>Bacteria</taxon>
        <taxon>Pseudomonadati</taxon>
        <taxon>Thermodesulfobacteriota</taxon>
        <taxon>Desulfovibrionia</taxon>
        <taxon>Desulfovibrionales</taxon>
        <taxon>Desulfonatronaceae</taxon>
        <taxon>Desulfonatronum</taxon>
    </lineage>
</organism>
<accession>A0A1G6D521</accession>
<dbReference type="AlphaFoldDB" id="A0A1G6D521"/>
<reference evidence="1 2" key="1">
    <citation type="submission" date="2016-10" db="EMBL/GenBank/DDBJ databases">
        <authorList>
            <person name="de Groot N.N."/>
        </authorList>
    </citation>
    <scope>NUCLEOTIDE SEQUENCE [LARGE SCALE GENOMIC DNA]</scope>
    <source>
        <strain evidence="1 2">ASO4-2</strain>
    </source>
</reference>
<gene>
    <name evidence="1" type="ORF">SAMN05660653_01928</name>
</gene>
<dbReference type="STRING" id="617002.SAMN05660653_01928"/>
<name>A0A1G6D521_9BACT</name>
<proteinExistence type="predicted"/>
<dbReference type="RefSeq" id="WP_092120677.1">
    <property type="nucleotide sequence ID" value="NZ_FMXO01000010.1"/>
</dbReference>